<proteinExistence type="predicted"/>
<evidence type="ECO:0000313" key="2">
    <source>
        <dbReference type="Proteomes" id="UP000694925"/>
    </source>
</evidence>
<dbReference type="Pfam" id="PF16009">
    <property type="entry name" value="DUF4779"/>
    <property type="match status" value="1"/>
</dbReference>
<dbReference type="Proteomes" id="UP000694925">
    <property type="component" value="Unplaced"/>
</dbReference>
<feature type="region of interest" description="Disordered" evidence="1">
    <location>
        <begin position="1"/>
        <end position="98"/>
    </location>
</feature>
<sequence length="410" mass="47062">MANYSEDLNDYLKISPVRTPVVRKLHDRKQIEQRKDDPEIKDDTLYDNKKESKRVKSESSEENDSPVDEHSNIKSVTENNRYTSQSEPGSSRIPANLDVTIPVTDTESPAMSTVTDHTPFHFDLSNYVYYPSWLSTSAPVKRTEASTIDPWFKKSRFSRRNNRYGDNSRENVDGVAEATNVENEESHETPDESHGAEEQEHQSDEYVQDDQHVTEGRKGYLNSNKHNQDDKKVHDSSSEGSHDNESQQTAVSGDAKGKGGPVKFEEGGSSERKEEHRETDGEKGEKGYKSWHEHEKANKGHHDKERHSNYFDEEDGKKKEEEEEGGYHEEYEKGEKGGKESEFDEKGKHQKGYSTKGEHSVHKKDEFEKRTEFFDEFHEDGETENDGESHHEHKSSKGGHHKMGHHKEGE</sequence>
<feature type="compositionally biased region" description="Polar residues" evidence="1">
    <location>
        <begin position="73"/>
        <end position="89"/>
    </location>
</feature>
<evidence type="ECO:0000313" key="3">
    <source>
        <dbReference type="RefSeq" id="XP_017882749.2"/>
    </source>
</evidence>
<evidence type="ECO:0000256" key="1">
    <source>
        <dbReference type="SAM" id="MobiDB-lite"/>
    </source>
</evidence>
<accession>A0AAJ7J212</accession>
<dbReference type="AlphaFoldDB" id="A0AAJ7J212"/>
<feature type="compositionally biased region" description="Basic and acidic residues" evidence="1">
    <location>
        <begin position="263"/>
        <end position="347"/>
    </location>
</feature>
<name>A0AAJ7J212_9HYME</name>
<reference evidence="3" key="1">
    <citation type="submission" date="2025-08" db="UniProtKB">
        <authorList>
            <consortium name="RefSeq"/>
        </authorList>
    </citation>
    <scope>IDENTIFICATION</scope>
    <source>
        <tissue evidence="3">Whole body</tissue>
    </source>
</reference>
<feature type="compositionally biased region" description="Basic and acidic residues" evidence="1">
    <location>
        <begin position="28"/>
        <end position="59"/>
    </location>
</feature>
<feature type="non-terminal residue" evidence="3">
    <location>
        <position position="410"/>
    </location>
</feature>
<dbReference type="KEGG" id="ccal:108626536"/>
<feature type="compositionally biased region" description="Acidic residues" evidence="1">
    <location>
        <begin position="377"/>
        <end position="386"/>
    </location>
</feature>
<dbReference type="GeneID" id="108626536"/>
<feature type="compositionally biased region" description="Basic and acidic residues" evidence="1">
    <location>
        <begin position="356"/>
        <end position="376"/>
    </location>
</feature>
<feature type="compositionally biased region" description="Basic and acidic residues" evidence="1">
    <location>
        <begin position="184"/>
        <end position="218"/>
    </location>
</feature>
<feature type="compositionally biased region" description="Basic and acidic residues" evidence="1">
    <location>
        <begin position="226"/>
        <end position="245"/>
    </location>
</feature>
<gene>
    <name evidence="3" type="primary">LOC108626536</name>
</gene>
<organism evidence="2 3">
    <name type="scientific">Ceratina calcarata</name>
    <dbReference type="NCBI Taxonomy" id="156304"/>
    <lineage>
        <taxon>Eukaryota</taxon>
        <taxon>Metazoa</taxon>
        <taxon>Ecdysozoa</taxon>
        <taxon>Arthropoda</taxon>
        <taxon>Hexapoda</taxon>
        <taxon>Insecta</taxon>
        <taxon>Pterygota</taxon>
        <taxon>Neoptera</taxon>
        <taxon>Endopterygota</taxon>
        <taxon>Hymenoptera</taxon>
        <taxon>Apocrita</taxon>
        <taxon>Aculeata</taxon>
        <taxon>Apoidea</taxon>
        <taxon>Anthophila</taxon>
        <taxon>Apidae</taxon>
        <taxon>Ceratina</taxon>
        <taxon>Zadontomerus</taxon>
    </lineage>
</organism>
<feature type="region of interest" description="Disordered" evidence="1">
    <location>
        <begin position="159"/>
        <end position="410"/>
    </location>
</feature>
<dbReference type="RefSeq" id="XP_017882749.2">
    <property type="nucleotide sequence ID" value="XM_018027260.2"/>
</dbReference>
<dbReference type="InterPro" id="IPR031959">
    <property type="entry name" value="DUF4779"/>
</dbReference>
<keyword evidence="2" id="KW-1185">Reference proteome</keyword>
<feature type="compositionally biased region" description="Basic residues" evidence="1">
    <location>
        <begin position="392"/>
        <end position="410"/>
    </location>
</feature>
<protein>
    <submittedName>
        <fullName evidence="3">High mobility group nucleosome-binding domain-containing protein 5-like</fullName>
    </submittedName>
</protein>